<dbReference type="Proteomes" id="UP000299102">
    <property type="component" value="Unassembled WGS sequence"/>
</dbReference>
<dbReference type="EMBL" id="BGZK01000382">
    <property type="protein sequence ID" value="GBP40502.1"/>
    <property type="molecule type" value="Genomic_DNA"/>
</dbReference>
<name>A0A4C1VQ13_EUMVA</name>
<comment type="caution">
    <text evidence="1">The sequence shown here is derived from an EMBL/GenBank/DDBJ whole genome shotgun (WGS) entry which is preliminary data.</text>
</comment>
<evidence type="ECO:0000313" key="1">
    <source>
        <dbReference type="EMBL" id="GBP40502.1"/>
    </source>
</evidence>
<gene>
    <name evidence="1" type="ORF">EVAR_30561_1</name>
</gene>
<sequence length="96" mass="10496">MTERDKSRYTEGSVNIGECRKLNGLGSVVESIGQEAEGVGYHPDHCQIDLRLFNLGSIAPFVASLEQNIYPRSGGVERERILSYKADNALGTLLAL</sequence>
<organism evidence="1 2">
    <name type="scientific">Eumeta variegata</name>
    <name type="common">Bagworm moth</name>
    <name type="synonym">Eumeta japonica</name>
    <dbReference type="NCBI Taxonomy" id="151549"/>
    <lineage>
        <taxon>Eukaryota</taxon>
        <taxon>Metazoa</taxon>
        <taxon>Ecdysozoa</taxon>
        <taxon>Arthropoda</taxon>
        <taxon>Hexapoda</taxon>
        <taxon>Insecta</taxon>
        <taxon>Pterygota</taxon>
        <taxon>Neoptera</taxon>
        <taxon>Endopterygota</taxon>
        <taxon>Lepidoptera</taxon>
        <taxon>Glossata</taxon>
        <taxon>Ditrysia</taxon>
        <taxon>Tineoidea</taxon>
        <taxon>Psychidae</taxon>
        <taxon>Oiketicinae</taxon>
        <taxon>Eumeta</taxon>
    </lineage>
</organism>
<evidence type="ECO:0000313" key="2">
    <source>
        <dbReference type="Proteomes" id="UP000299102"/>
    </source>
</evidence>
<accession>A0A4C1VQ13</accession>
<proteinExistence type="predicted"/>
<reference evidence="1 2" key="1">
    <citation type="journal article" date="2019" name="Commun. Biol.">
        <title>The bagworm genome reveals a unique fibroin gene that provides high tensile strength.</title>
        <authorList>
            <person name="Kono N."/>
            <person name="Nakamura H."/>
            <person name="Ohtoshi R."/>
            <person name="Tomita M."/>
            <person name="Numata K."/>
            <person name="Arakawa K."/>
        </authorList>
    </citation>
    <scope>NUCLEOTIDE SEQUENCE [LARGE SCALE GENOMIC DNA]</scope>
</reference>
<dbReference type="AlphaFoldDB" id="A0A4C1VQ13"/>
<keyword evidence="2" id="KW-1185">Reference proteome</keyword>
<protein>
    <submittedName>
        <fullName evidence="1">Uncharacterized protein</fullName>
    </submittedName>
</protein>